<dbReference type="RefSeq" id="XP_040746720.1">
    <property type="nucleotide sequence ID" value="XM_040885349.1"/>
</dbReference>
<name>A0A1Y1WIH3_9FUNG</name>
<gene>
    <name evidence="1" type="ORF">DL89DRAFT_255479</name>
</gene>
<dbReference type="GeneID" id="63801997"/>
<accession>A0A1Y1WIH3</accession>
<reference evidence="1 2" key="1">
    <citation type="submission" date="2016-07" db="EMBL/GenBank/DDBJ databases">
        <title>Pervasive Adenine N6-methylation of Active Genes in Fungi.</title>
        <authorList>
            <consortium name="DOE Joint Genome Institute"/>
            <person name="Mondo S.J."/>
            <person name="Dannebaum R.O."/>
            <person name="Kuo R.C."/>
            <person name="Labutti K."/>
            <person name="Haridas S."/>
            <person name="Kuo A."/>
            <person name="Salamov A."/>
            <person name="Ahrendt S.R."/>
            <person name="Lipzen A."/>
            <person name="Sullivan W."/>
            <person name="Andreopoulos W.B."/>
            <person name="Clum A."/>
            <person name="Lindquist E."/>
            <person name="Daum C."/>
            <person name="Ramamoorthy G.K."/>
            <person name="Gryganskyi A."/>
            <person name="Culley D."/>
            <person name="Magnuson J.K."/>
            <person name="James T.Y."/>
            <person name="O'Malley M.A."/>
            <person name="Stajich J.E."/>
            <person name="Spatafora J.W."/>
            <person name="Visel A."/>
            <person name="Grigoriev I.V."/>
        </authorList>
    </citation>
    <scope>NUCLEOTIDE SEQUENCE [LARGE SCALE GENOMIC DNA]</scope>
    <source>
        <strain evidence="1 2">ATCC 12442</strain>
    </source>
</reference>
<keyword evidence="2" id="KW-1185">Reference proteome</keyword>
<proteinExistence type="predicted"/>
<protein>
    <submittedName>
        <fullName evidence="1">Uncharacterized protein</fullName>
    </submittedName>
</protein>
<evidence type="ECO:0000313" key="1">
    <source>
        <dbReference type="EMBL" id="ORX73380.1"/>
    </source>
</evidence>
<dbReference type="AlphaFoldDB" id="A0A1Y1WIH3"/>
<dbReference type="Proteomes" id="UP000193922">
    <property type="component" value="Unassembled WGS sequence"/>
</dbReference>
<sequence>MTCSCCHHALLRSLEDAAALGFDGTVQSIHVHMRICDMFSGCALKELLRIPGGHVLKRGRHLEVEEELAWPKRRQVENSSGEAFCEQLNRLLPSVKSASVDMTRCGKSLPGEMQLASLFNWMLKGVYNLHMGLCPRSELLAATGDLQLTSVSFSCADSTPAPGELIRCQSLTLECIRLEATRTCAFSAMVYDESGDPVTYPRVHTLTIGAKLHAINDVVGTSAYANIAVLPVLEQLNRRRLSFSTAAVFHDTQRTLRKLSISVQLFMHHSFLHDEILKCGPFVCLEKVEIQSGRFLSDDFIDRILQT</sequence>
<organism evidence="1 2">
    <name type="scientific">Linderina pennispora</name>
    <dbReference type="NCBI Taxonomy" id="61395"/>
    <lineage>
        <taxon>Eukaryota</taxon>
        <taxon>Fungi</taxon>
        <taxon>Fungi incertae sedis</taxon>
        <taxon>Zoopagomycota</taxon>
        <taxon>Kickxellomycotina</taxon>
        <taxon>Kickxellomycetes</taxon>
        <taxon>Kickxellales</taxon>
        <taxon>Kickxellaceae</taxon>
        <taxon>Linderina</taxon>
    </lineage>
</organism>
<comment type="caution">
    <text evidence="1">The sequence shown here is derived from an EMBL/GenBank/DDBJ whole genome shotgun (WGS) entry which is preliminary data.</text>
</comment>
<dbReference type="EMBL" id="MCFD01000002">
    <property type="protein sequence ID" value="ORX73380.1"/>
    <property type="molecule type" value="Genomic_DNA"/>
</dbReference>
<evidence type="ECO:0000313" key="2">
    <source>
        <dbReference type="Proteomes" id="UP000193922"/>
    </source>
</evidence>